<sequence>MTSNHSSTSTSNPIQQEETIIISTEDERNIIELHILKLHDPSIIDMLEKQLCKVNGIENVEIDFATGNAIINYNKTLLGTRYIQKEISEWKKSFYYSLTFTIPIFVISMILPKFEWGLGIIKLELLHGLFVGDLISFLSCMLVQFGVGKKFYLATFKEIRDGTFTKNLLIVIATSAAFIVSCYSMIYSICTDTSFTRPLIMFDTSAILITCVALGNYLENVAKRNSLKYVTGLLSRIPKTTTILHVNGEITGERIIPTEYLQVGDIAKISPGMMIPADGKVISGLSDVTESMIFGEVTEQTVRKVRRGDDVIGGCVNGSGTFEMQVFRVGNDSILSQIIKFVEDSQVKNQSTIPTYAYRWFILGIITLGIMIFTLWVFTELEMYLNLSISILILPCFSLVSTDIRVGSDIGARNGILIKGKRAFSEGTKITKVVFNKTGTLTQGRFDLTHYELMNENLKEITPEIFFTLIGAVESSSEHPIGRCIVDYSKQLLKERYDYDVDVSNFEYITDGGTGIKCDVLLNTFSYSSFYNTSRSYQVLIGNIDFISKLHRIEIPKSALIIKENQELLGRTTILVAINNTFIGLLSLSDLINPETKLTIGALKSMGIKVAMITSDERLTTQTIASQCGIDEIYSQLSSKDKINVTRSLQLSDNIALVGDNDIKADINISLINDNINNDDADIIILSGSLIDVASSLDLSRKVFRNMKLNMIIITWYIGLSLGFFAMFANPIYPNIYLHPILASFLILLARLSIAFSSLFFLKYWKKLNWIENFNGSVVKLKYEKRRSCHVIDWFRVTKRERNRDFHTRIENENIIDL</sequence>
<evidence type="ECO:0000313" key="9">
    <source>
        <dbReference type="EMBL" id="CAI2172486.1"/>
    </source>
</evidence>
<dbReference type="Gene3D" id="3.40.50.1000">
    <property type="entry name" value="HAD superfamily/HAD-like"/>
    <property type="match status" value="1"/>
</dbReference>
<feature type="transmembrane region" description="Helical" evidence="7">
    <location>
        <begin position="199"/>
        <end position="218"/>
    </location>
</feature>
<feature type="transmembrane region" description="Helical" evidence="7">
    <location>
        <begin position="168"/>
        <end position="187"/>
    </location>
</feature>
<feature type="transmembrane region" description="Helical" evidence="7">
    <location>
        <begin position="741"/>
        <end position="762"/>
    </location>
</feature>
<feature type="domain" description="P-type ATPase A" evidence="8">
    <location>
        <begin position="239"/>
        <end position="343"/>
    </location>
</feature>
<accession>A0A9W4WY80</accession>
<dbReference type="GO" id="GO:0005507">
    <property type="term" value="F:copper ion binding"/>
    <property type="evidence" value="ECO:0007669"/>
    <property type="project" value="TreeGrafter"/>
</dbReference>
<dbReference type="OrthoDB" id="432719at2759"/>
<keyword evidence="10" id="KW-1185">Reference proteome</keyword>
<dbReference type="Gene3D" id="2.70.150.10">
    <property type="entry name" value="Calcium-transporting ATPase, cytoplasmic transduction domain A"/>
    <property type="match status" value="1"/>
</dbReference>
<evidence type="ECO:0000313" key="10">
    <source>
        <dbReference type="Proteomes" id="UP001153678"/>
    </source>
</evidence>
<keyword evidence="3" id="KW-0479">Metal-binding</keyword>
<keyword evidence="4" id="KW-1278">Translocase</keyword>
<feature type="transmembrane region" description="Helical" evidence="7">
    <location>
        <begin position="126"/>
        <end position="147"/>
    </location>
</feature>
<comment type="caution">
    <text evidence="9">The sequence shown here is derived from an EMBL/GenBank/DDBJ whole genome shotgun (WGS) entry which is preliminary data.</text>
</comment>
<gene>
    <name evidence="9" type="ORF">FWILDA_LOCUS5602</name>
</gene>
<dbReference type="GO" id="GO:0005524">
    <property type="term" value="F:ATP binding"/>
    <property type="evidence" value="ECO:0007669"/>
    <property type="project" value="InterPro"/>
</dbReference>
<evidence type="ECO:0000256" key="6">
    <source>
        <dbReference type="ARBA" id="ARBA00023136"/>
    </source>
</evidence>
<keyword evidence="5 7" id="KW-1133">Transmembrane helix</keyword>
<evidence type="ECO:0000256" key="4">
    <source>
        <dbReference type="ARBA" id="ARBA00022967"/>
    </source>
</evidence>
<evidence type="ECO:0000256" key="7">
    <source>
        <dbReference type="SAM" id="Phobius"/>
    </source>
</evidence>
<dbReference type="EMBL" id="CAMKVN010000946">
    <property type="protein sequence ID" value="CAI2172486.1"/>
    <property type="molecule type" value="Genomic_DNA"/>
</dbReference>
<name>A0A9W4WY80_9GLOM</name>
<evidence type="ECO:0000256" key="1">
    <source>
        <dbReference type="ARBA" id="ARBA00004127"/>
    </source>
</evidence>
<feature type="transmembrane region" description="Helical" evidence="7">
    <location>
        <begin position="384"/>
        <end position="404"/>
    </location>
</feature>
<dbReference type="InterPro" id="IPR008250">
    <property type="entry name" value="ATPase_P-typ_transduc_dom_A_sf"/>
</dbReference>
<dbReference type="GO" id="GO:0055070">
    <property type="term" value="P:copper ion homeostasis"/>
    <property type="evidence" value="ECO:0007669"/>
    <property type="project" value="TreeGrafter"/>
</dbReference>
<feature type="transmembrane region" description="Helical" evidence="7">
    <location>
        <begin position="94"/>
        <end position="114"/>
    </location>
</feature>
<evidence type="ECO:0000256" key="2">
    <source>
        <dbReference type="ARBA" id="ARBA00022692"/>
    </source>
</evidence>
<protein>
    <submittedName>
        <fullName evidence="9">1188_t:CDS:1</fullName>
    </submittedName>
</protein>
<dbReference type="GO" id="GO:0016887">
    <property type="term" value="F:ATP hydrolysis activity"/>
    <property type="evidence" value="ECO:0007669"/>
    <property type="project" value="InterPro"/>
</dbReference>
<dbReference type="InterPro" id="IPR036163">
    <property type="entry name" value="HMA_dom_sf"/>
</dbReference>
<dbReference type="SUPFAM" id="SSF81653">
    <property type="entry name" value="Calcium ATPase, transduction domain A"/>
    <property type="match status" value="1"/>
</dbReference>
<dbReference type="NCBIfam" id="TIGR01494">
    <property type="entry name" value="ATPase_P-type"/>
    <property type="match status" value="2"/>
</dbReference>
<dbReference type="AlphaFoldDB" id="A0A9W4WY80"/>
<dbReference type="InterPro" id="IPR001757">
    <property type="entry name" value="P_typ_ATPase"/>
</dbReference>
<dbReference type="PRINTS" id="PR00119">
    <property type="entry name" value="CATATPASE"/>
</dbReference>
<dbReference type="InterPro" id="IPR023214">
    <property type="entry name" value="HAD_sf"/>
</dbReference>
<evidence type="ECO:0000256" key="3">
    <source>
        <dbReference type="ARBA" id="ARBA00022723"/>
    </source>
</evidence>
<reference evidence="9" key="1">
    <citation type="submission" date="2022-08" db="EMBL/GenBank/DDBJ databases">
        <authorList>
            <person name="Kallberg Y."/>
            <person name="Tangrot J."/>
            <person name="Rosling A."/>
        </authorList>
    </citation>
    <scope>NUCLEOTIDE SEQUENCE</scope>
    <source>
        <strain evidence="9">Wild A</strain>
    </source>
</reference>
<dbReference type="Proteomes" id="UP001153678">
    <property type="component" value="Unassembled WGS sequence"/>
</dbReference>
<comment type="subcellular location">
    <subcellularLocation>
        <location evidence="1">Endomembrane system</location>
        <topology evidence="1">Multi-pass membrane protein</topology>
    </subcellularLocation>
</comment>
<dbReference type="Pfam" id="PF00702">
    <property type="entry name" value="Hydrolase"/>
    <property type="match status" value="1"/>
</dbReference>
<dbReference type="InterPro" id="IPR059000">
    <property type="entry name" value="ATPase_P-type_domA"/>
</dbReference>
<dbReference type="InterPro" id="IPR023299">
    <property type="entry name" value="ATPase_P-typ_cyto_dom_N"/>
</dbReference>
<dbReference type="InterPro" id="IPR036412">
    <property type="entry name" value="HAD-like_sf"/>
</dbReference>
<feature type="transmembrane region" description="Helical" evidence="7">
    <location>
        <begin position="709"/>
        <end position="729"/>
    </location>
</feature>
<dbReference type="GO" id="GO:0012505">
    <property type="term" value="C:endomembrane system"/>
    <property type="evidence" value="ECO:0007669"/>
    <property type="project" value="UniProtKB-SubCell"/>
</dbReference>
<evidence type="ECO:0000259" key="8">
    <source>
        <dbReference type="Pfam" id="PF00122"/>
    </source>
</evidence>
<keyword evidence="2 7" id="KW-0812">Transmembrane</keyword>
<dbReference type="PANTHER" id="PTHR43520">
    <property type="entry name" value="ATP7, ISOFORM B"/>
    <property type="match status" value="1"/>
</dbReference>
<feature type="transmembrane region" description="Helical" evidence="7">
    <location>
        <begin position="356"/>
        <end position="378"/>
    </location>
</feature>
<dbReference type="Pfam" id="PF00122">
    <property type="entry name" value="E1-E2_ATPase"/>
    <property type="match status" value="1"/>
</dbReference>
<organism evidence="9 10">
    <name type="scientific">Funneliformis geosporum</name>
    <dbReference type="NCBI Taxonomy" id="1117311"/>
    <lineage>
        <taxon>Eukaryota</taxon>
        <taxon>Fungi</taxon>
        <taxon>Fungi incertae sedis</taxon>
        <taxon>Mucoromycota</taxon>
        <taxon>Glomeromycotina</taxon>
        <taxon>Glomeromycetes</taxon>
        <taxon>Glomerales</taxon>
        <taxon>Glomeraceae</taxon>
        <taxon>Funneliformis</taxon>
    </lineage>
</organism>
<dbReference type="PANTHER" id="PTHR43520:SF8">
    <property type="entry name" value="P-TYPE CU(+) TRANSPORTER"/>
    <property type="match status" value="1"/>
</dbReference>
<proteinExistence type="predicted"/>
<dbReference type="GO" id="GO:0043682">
    <property type="term" value="F:P-type divalent copper transporter activity"/>
    <property type="evidence" value="ECO:0007669"/>
    <property type="project" value="TreeGrafter"/>
</dbReference>
<evidence type="ECO:0000256" key="5">
    <source>
        <dbReference type="ARBA" id="ARBA00022989"/>
    </source>
</evidence>
<dbReference type="Gene3D" id="3.40.1110.10">
    <property type="entry name" value="Calcium-transporting ATPase, cytoplasmic domain N"/>
    <property type="match status" value="2"/>
</dbReference>
<dbReference type="GO" id="GO:0016020">
    <property type="term" value="C:membrane"/>
    <property type="evidence" value="ECO:0007669"/>
    <property type="project" value="InterPro"/>
</dbReference>
<keyword evidence="6 7" id="KW-0472">Membrane</keyword>
<dbReference type="SUPFAM" id="SSF55008">
    <property type="entry name" value="HMA, heavy metal-associated domain"/>
    <property type="match status" value="1"/>
</dbReference>
<dbReference type="SUPFAM" id="SSF56784">
    <property type="entry name" value="HAD-like"/>
    <property type="match status" value="1"/>
</dbReference>